<organism evidence="1 2">
    <name type="scientific">Flavobacterium chungnamense</name>
    <dbReference type="NCBI Taxonomy" id="706182"/>
    <lineage>
        <taxon>Bacteria</taxon>
        <taxon>Pseudomonadati</taxon>
        <taxon>Bacteroidota</taxon>
        <taxon>Flavobacteriia</taxon>
        <taxon>Flavobacteriales</taxon>
        <taxon>Flavobacteriaceae</taxon>
        <taxon>Flavobacterium</taxon>
    </lineage>
</organism>
<name>A0ABP7UCQ4_9FLAO</name>
<keyword evidence="2" id="KW-1185">Reference proteome</keyword>
<protein>
    <recommendedName>
        <fullName evidence="3">Cytochrome c domain-containing protein</fullName>
    </recommendedName>
</protein>
<comment type="caution">
    <text evidence="1">The sequence shown here is derived from an EMBL/GenBank/DDBJ whole genome shotgun (WGS) entry which is preliminary data.</text>
</comment>
<dbReference type="EMBL" id="BAABCS010000003">
    <property type="protein sequence ID" value="GAA4040564.1"/>
    <property type="molecule type" value="Genomic_DNA"/>
</dbReference>
<accession>A0ABP7UCQ4</accession>
<evidence type="ECO:0008006" key="3">
    <source>
        <dbReference type="Google" id="ProtNLM"/>
    </source>
</evidence>
<reference evidence="2" key="1">
    <citation type="journal article" date="2019" name="Int. J. Syst. Evol. Microbiol.">
        <title>The Global Catalogue of Microorganisms (GCM) 10K type strain sequencing project: providing services to taxonomists for standard genome sequencing and annotation.</title>
        <authorList>
            <consortium name="The Broad Institute Genomics Platform"/>
            <consortium name="The Broad Institute Genome Sequencing Center for Infectious Disease"/>
            <person name="Wu L."/>
            <person name="Ma J."/>
        </authorList>
    </citation>
    <scope>NUCLEOTIDE SEQUENCE [LARGE SCALE GENOMIC DNA]</scope>
    <source>
        <strain evidence="2">JCM 17068</strain>
    </source>
</reference>
<evidence type="ECO:0000313" key="1">
    <source>
        <dbReference type="EMBL" id="GAA4040564.1"/>
    </source>
</evidence>
<sequence>MKKFLILSFSVLLLISCQNKQTEKVEDKEACATDATKEKKFEMYEMSEMASLMEQMYAHNQQLRLRIIKGDTVGKFPEFFNKIYSAEFTTPSDNDAFFKENADKYIVAQKLIYSDTENVKENFNKGVDACVTCHQGKCGGPIPRIKKLYIK</sequence>
<dbReference type="RefSeq" id="WP_345089181.1">
    <property type="nucleotide sequence ID" value="NZ_BAABCS010000003.1"/>
</dbReference>
<dbReference type="Proteomes" id="UP001500426">
    <property type="component" value="Unassembled WGS sequence"/>
</dbReference>
<gene>
    <name evidence="1" type="ORF">GCM10022388_01360</name>
</gene>
<evidence type="ECO:0000313" key="2">
    <source>
        <dbReference type="Proteomes" id="UP001500426"/>
    </source>
</evidence>
<proteinExistence type="predicted"/>
<dbReference type="PROSITE" id="PS51257">
    <property type="entry name" value="PROKAR_LIPOPROTEIN"/>
    <property type="match status" value="1"/>
</dbReference>